<dbReference type="GO" id="GO:0009536">
    <property type="term" value="C:plastid"/>
    <property type="evidence" value="ECO:0007669"/>
    <property type="project" value="UniProtKB-SubCell"/>
</dbReference>
<proteinExistence type="inferred from homology"/>
<accession>A0A6T8HYA8</accession>
<sequence length="166" mass="18689">MIAHSLFVMLVAVVLCGLSNAFVPTFTTTRSTSLYMSHFSTVKTQLKDKSLLVSSLRDLNVNVKEYDTPQTVRGWRGETSQAEIVIEQENGQDIGFNFNGESYEMVADLEFWGQKVPMEVFLEKLNQRYSFNVIMESAAASGFTTETLVESKVDNTIKISMSRYDA</sequence>
<comment type="subcellular location">
    <subcellularLocation>
        <location evidence="1">Plastid</location>
    </subcellularLocation>
</comment>
<feature type="signal peptide" evidence="5">
    <location>
        <begin position="1"/>
        <end position="21"/>
    </location>
</feature>
<name>A0A6T8HYA8_9STRA</name>
<organism evidence="7">
    <name type="scientific">Proboscia inermis</name>
    <dbReference type="NCBI Taxonomy" id="420281"/>
    <lineage>
        <taxon>Eukaryota</taxon>
        <taxon>Sar</taxon>
        <taxon>Stramenopiles</taxon>
        <taxon>Ochrophyta</taxon>
        <taxon>Bacillariophyta</taxon>
        <taxon>Coscinodiscophyceae</taxon>
        <taxon>Rhizosoleniophycidae</taxon>
        <taxon>Rhizosoleniales</taxon>
        <taxon>Rhizosoleniaceae</taxon>
        <taxon>Proboscia</taxon>
    </lineage>
</organism>
<dbReference type="InterPro" id="IPR009666">
    <property type="entry name" value="Uncharacterised_Ycf35"/>
</dbReference>
<evidence type="ECO:0000313" key="7">
    <source>
        <dbReference type="EMBL" id="CAD8410700.1"/>
    </source>
</evidence>
<dbReference type="AlphaFoldDB" id="A0A6T8HYA8"/>
<dbReference type="EMBL" id="HBEL01014274">
    <property type="protein sequence ID" value="CAD8410700.1"/>
    <property type="molecule type" value="Transcribed_RNA"/>
</dbReference>
<protein>
    <recommendedName>
        <fullName evidence="3">Uncharacterized protein ycf35</fullName>
    </recommendedName>
</protein>
<dbReference type="PANTHER" id="PTHR39638">
    <property type="entry name" value="YCF35"/>
    <property type="match status" value="1"/>
</dbReference>
<dbReference type="EMBL" id="HBEL01014273">
    <property type="protein sequence ID" value="CAD8410699.1"/>
    <property type="molecule type" value="Transcribed_RNA"/>
</dbReference>
<evidence type="ECO:0000256" key="2">
    <source>
        <dbReference type="ARBA" id="ARBA00009068"/>
    </source>
</evidence>
<evidence type="ECO:0000256" key="3">
    <source>
        <dbReference type="ARBA" id="ARBA00021585"/>
    </source>
</evidence>
<dbReference type="Pfam" id="PF06868">
    <property type="entry name" value="DUF1257"/>
    <property type="match status" value="1"/>
</dbReference>
<comment type="similarity">
    <text evidence="2">Belongs to the ycf35 family.</text>
</comment>
<evidence type="ECO:0000256" key="4">
    <source>
        <dbReference type="ARBA" id="ARBA00022640"/>
    </source>
</evidence>
<evidence type="ECO:0000256" key="1">
    <source>
        <dbReference type="ARBA" id="ARBA00004474"/>
    </source>
</evidence>
<dbReference type="PANTHER" id="PTHR39638:SF2">
    <property type="entry name" value="YCF35"/>
    <property type="match status" value="1"/>
</dbReference>
<keyword evidence="5" id="KW-0732">Signal</keyword>
<evidence type="ECO:0000313" key="6">
    <source>
        <dbReference type="EMBL" id="CAD8410699.1"/>
    </source>
</evidence>
<keyword evidence="4" id="KW-0934">Plastid</keyword>
<reference evidence="7" key="1">
    <citation type="submission" date="2021-01" db="EMBL/GenBank/DDBJ databases">
        <authorList>
            <person name="Corre E."/>
            <person name="Pelletier E."/>
            <person name="Niang G."/>
            <person name="Scheremetjew M."/>
            <person name="Finn R."/>
            <person name="Kale V."/>
            <person name="Holt S."/>
            <person name="Cochrane G."/>
            <person name="Meng A."/>
            <person name="Brown T."/>
            <person name="Cohen L."/>
        </authorList>
    </citation>
    <scope>NUCLEOTIDE SEQUENCE</scope>
    <source>
        <strain evidence="7">CCAP1064/1</strain>
    </source>
</reference>
<feature type="chain" id="PRO_5035585025" description="Uncharacterized protein ycf35" evidence="5">
    <location>
        <begin position="22"/>
        <end position="166"/>
    </location>
</feature>
<gene>
    <name evidence="6" type="ORF">PINE0816_LOCUS6822</name>
    <name evidence="7" type="ORF">PINE0816_LOCUS6823</name>
</gene>
<evidence type="ECO:0000256" key="5">
    <source>
        <dbReference type="SAM" id="SignalP"/>
    </source>
</evidence>